<keyword evidence="3" id="KW-1185">Reference proteome</keyword>
<dbReference type="InterPro" id="IPR005135">
    <property type="entry name" value="Endo/exonuclease/phosphatase"/>
</dbReference>
<evidence type="ECO:0000259" key="1">
    <source>
        <dbReference type="Pfam" id="PF19580"/>
    </source>
</evidence>
<dbReference type="PANTHER" id="PTHR42834:SF1">
    <property type="entry name" value="ENDONUCLEASE_EXONUCLEASE_PHOSPHATASE FAMILY PROTEIN (AFU_ORTHOLOGUE AFUA_3G09210)"/>
    <property type="match status" value="1"/>
</dbReference>
<evidence type="ECO:0000313" key="2">
    <source>
        <dbReference type="EMBL" id="CAL2102428.1"/>
    </source>
</evidence>
<sequence>MKSRRKNNFTVGFYNVENLFDTVNNPHTADDDFTPTGKHRWNKKKYYQKIKKITSVISQMGKEHANIPPVIMGLVEVENATVVKDLVRHNNLLKYNYDYIHFESNDERGIDVSLIYNRNFFIELSSKTYSLNLVDDDGSPDYTRDVLLVKGSLYNELVYIIVNHWPSRREGEEETKHKRIKAAELNRYIIDEIKKETENPKILIMGDFNDNPTSESIEEHLVSENFYNPMKSLYKKGKGTLTFYKEWHLFDQIIISKNFFEQDSYHSFLKAKIFAKDWMRSYKGKYKNSPFRTYIGPWHQGGYSDHFPVYLTFEKDE</sequence>
<keyword evidence="2" id="KW-0378">Hydrolase</keyword>
<name>A0ABM9PA26_9FLAO</name>
<dbReference type="Pfam" id="PF19580">
    <property type="entry name" value="Exo_endo_phos_3"/>
    <property type="match status" value="1"/>
</dbReference>
<dbReference type="InterPro" id="IPR036691">
    <property type="entry name" value="Endo/exonu/phosph_ase_sf"/>
</dbReference>
<gene>
    <name evidence="2" type="ORF">T190423A01A_20179</name>
</gene>
<comment type="caution">
    <text evidence="2">The sequence shown here is derived from an EMBL/GenBank/DDBJ whole genome shotgun (WGS) entry which is preliminary data.</text>
</comment>
<accession>A0ABM9PA26</accession>
<dbReference type="PANTHER" id="PTHR42834">
    <property type="entry name" value="ENDONUCLEASE/EXONUCLEASE/PHOSPHATASE FAMILY PROTEIN (AFU_ORTHOLOGUE AFUA_3G09210)"/>
    <property type="match status" value="1"/>
</dbReference>
<reference evidence="2 3" key="1">
    <citation type="submission" date="2024-05" db="EMBL/GenBank/DDBJ databases">
        <authorList>
            <person name="Duchaud E."/>
        </authorList>
    </citation>
    <scope>NUCLEOTIDE SEQUENCE [LARGE SCALE GENOMIC DNA]</scope>
    <source>
        <strain evidence="2">Ena-SAMPLE-TAB-13-05-2024-13:56:06:370-140308</strain>
    </source>
</reference>
<keyword evidence="2" id="KW-0540">Nuclease</keyword>
<organism evidence="2 3">
    <name type="scientific">Tenacibaculum polynesiense</name>
    <dbReference type="NCBI Taxonomy" id="3137857"/>
    <lineage>
        <taxon>Bacteria</taxon>
        <taxon>Pseudomonadati</taxon>
        <taxon>Bacteroidota</taxon>
        <taxon>Flavobacteriia</taxon>
        <taxon>Flavobacteriales</taxon>
        <taxon>Flavobacteriaceae</taxon>
        <taxon>Tenacibaculum</taxon>
    </lineage>
</organism>
<protein>
    <submittedName>
        <fullName evidence="2">Endonuclease</fullName>
    </submittedName>
</protein>
<dbReference type="Gene3D" id="3.60.10.10">
    <property type="entry name" value="Endonuclease/exonuclease/phosphatase"/>
    <property type="match status" value="1"/>
</dbReference>
<dbReference type="Proteomes" id="UP001497527">
    <property type="component" value="Unassembled WGS sequence"/>
</dbReference>
<feature type="domain" description="Endonuclease/exonuclease/phosphatase" evidence="1">
    <location>
        <begin position="10"/>
        <end position="315"/>
    </location>
</feature>
<evidence type="ECO:0000313" key="3">
    <source>
        <dbReference type="Proteomes" id="UP001497527"/>
    </source>
</evidence>
<dbReference type="GO" id="GO:0004519">
    <property type="term" value="F:endonuclease activity"/>
    <property type="evidence" value="ECO:0007669"/>
    <property type="project" value="UniProtKB-KW"/>
</dbReference>
<keyword evidence="2" id="KW-0255">Endonuclease</keyword>
<dbReference type="RefSeq" id="WP_348715681.1">
    <property type="nucleotide sequence ID" value="NZ_CAXJIO010000011.1"/>
</dbReference>
<dbReference type="EMBL" id="CAXJIO010000011">
    <property type="protein sequence ID" value="CAL2102428.1"/>
    <property type="molecule type" value="Genomic_DNA"/>
</dbReference>
<proteinExistence type="predicted"/>
<dbReference type="SUPFAM" id="SSF56219">
    <property type="entry name" value="DNase I-like"/>
    <property type="match status" value="1"/>
</dbReference>